<proteinExistence type="predicted"/>
<evidence type="ECO:0000313" key="2">
    <source>
        <dbReference type="Proteomes" id="UP001234297"/>
    </source>
</evidence>
<protein>
    <submittedName>
        <fullName evidence="1">Uncharacterized protein</fullName>
    </submittedName>
</protein>
<comment type="caution">
    <text evidence="1">The sequence shown here is derived from an EMBL/GenBank/DDBJ whole genome shotgun (WGS) entry which is preliminary data.</text>
</comment>
<dbReference type="EMBL" id="CM056811">
    <property type="protein sequence ID" value="KAJ8634752.1"/>
    <property type="molecule type" value="Genomic_DNA"/>
</dbReference>
<organism evidence="1 2">
    <name type="scientific">Persea americana</name>
    <name type="common">Avocado</name>
    <dbReference type="NCBI Taxonomy" id="3435"/>
    <lineage>
        <taxon>Eukaryota</taxon>
        <taxon>Viridiplantae</taxon>
        <taxon>Streptophyta</taxon>
        <taxon>Embryophyta</taxon>
        <taxon>Tracheophyta</taxon>
        <taxon>Spermatophyta</taxon>
        <taxon>Magnoliopsida</taxon>
        <taxon>Magnoliidae</taxon>
        <taxon>Laurales</taxon>
        <taxon>Lauraceae</taxon>
        <taxon>Persea</taxon>
    </lineage>
</organism>
<gene>
    <name evidence="1" type="ORF">MRB53_009019</name>
</gene>
<accession>A0ACC2LMS2</accession>
<reference evidence="1 2" key="1">
    <citation type="journal article" date="2022" name="Hortic Res">
        <title>A haplotype resolved chromosomal level avocado genome allows analysis of novel avocado genes.</title>
        <authorList>
            <person name="Nath O."/>
            <person name="Fletcher S.J."/>
            <person name="Hayward A."/>
            <person name="Shaw L.M."/>
            <person name="Masouleh A.K."/>
            <person name="Furtado A."/>
            <person name="Henry R.J."/>
            <person name="Mitter N."/>
        </authorList>
    </citation>
    <scope>NUCLEOTIDE SEQUENCE [LARGE SCALE GENOMIC DNA]</scope>
    <source>
        <strain evidence="2">cv. Hass</strain>
    </source>
</reference>
<dbReference type="Proteomes" id="UP001234297">
    <property type="component" value="Chromosome 3"/>
</dbReference>
<name>A0ACC2LMS2_PERAE</name>
<sequence>MLILGIDRFPHLLVGGLWRTNYNPLKVIVIASKDSKQPDPDCNGSPSSVVLTHKSKVNRLTDYYLKNGSRRWRRLPCTAVIAIAGIRICCAVAVDGEEGMSVVDKEDPDCSTVV</sequence>
<evidence type="ECO:0000313" key="1">
    <source>
        <dbReference type="EMBL" id="KAJ8634752.1"/>
    </source>
</evidence>
<keyword evidence="2" id="KW-1185">Reference proteome</keyword>